<dbReference type="PANTHER" id="PTHR11926:SF870">
    <property type="entry name" value="UDP-GLYCOSYLTRANSFERASE 75B1"/>
    <property type="match status" value="1"/>
</dbReference>
<dbReference type="Proteomes" id="UP001280121">
    <property type="component" value="Unassembled WGS sequence"/>
</dbReference>
<evidence type="ECO:0000256" key="2">
    <source>
        <dbReference type="ARBA" id="ARBA00022676"/>
    </source>
</evidence>
<dbReference type="GO" id="GO:0080044">
    <property type="term" value="F:quercetin 7-O-glucosyltransferase activity"/>
    <property type="evidence" value="ECO:0007669"/>
    <property type="project" value="TreeGrafter"/>
</dbReference>
<feature type="compositionally biased region" description="Basic and acidic residues" evidence="3">
    <location>
        <begin position="76"/>
        <end position="92"/>
    </location>
</feature>
<keyword evidence="5" id="KW-1185">Reference proteome</keyword>
<dbReference type="SUPFAM" id="SSF53756">
    <property type="entry name" value="UDP-Glycosyltransferase/glycogen phosphorylase"/>
    <property type="match status" value="1"/>
</dbReference>
<feature type="region of interest" description="Disordered" evidence="3">
    <location>
        <begin position="76"/>
        <end position="98"/>
    </location>
</feature>
<reference evidence="4" key="1">
    <citation type="journal article" date="2023" name="Plant J.">
        <title>Genome sequences and population genomics provide insights into the demographic history, inbreeding, and mutation load of two 'living fossil' tree species of Dipteronia.</title>
        <authorList>
            <person name="Feng Y."/>
            <person name="Comes H.P."/>
            <person name="Chen J."/>
            <person name="Zhu S."/>
            <person name="Lu R."/>
            <person name="Zhang X."/>
            <person name="Li P."/>
            <person name="Qiu J."/>
            <person name="Olsen K.M."/>
            <person name="Qiu Y."/>
        </authorList>
    </citation>
    <scope>NUCLEOTIDE SEQUENCE</scope>
    <source>
        <strain evidence="4">KIB01</strain>
    </source>
</reference>
<comment type="similarity">
    <text evidence="1">Belongs to the UDP-glycosyltransferase family.</text>
</comment>
<evidence type="ECO:0000313" key="5">
    <source>
        <dbReference type="Proteomes" id="UP001280121"/>
    </source>
</evidence>
<organism evidence="4 5">
    <name type="scientific">Dipteronia dyeriana</name>
    <dbReference type="NCBI Taxonomy" id="168575"/>
    <lineage>
        <taxon>Eukaryota</taxon>
        <taxon>Viridiplantae</taxon>
        <taxon>Streptophyta</taxon>
        <taxon>Embryophyta</taxon>
        <taxon>Tracheophyta</taxon>
        <taxon>Spermatophyta</taxon>
        <taxon>Magnoliopsida</taxon>
        <taxon>eudicotyledons</taxon>
        <taxon>Gunneridae</taxon>
        <taxon>Pentapetalae</taxon>
        <taxon>rosids</taxon>
        <taxon>malvids</taxon>
        <taxon>Sapindales</taxon>
        <taxon>Sapindaceae</taxon>
        <taxon>Hippocastanoideae</taxon>
        <taxon>Acereae</taxon>
        <taxon>Dipteronia</taxon>
    </lineage>
</organism>
<comment type="caution">
    <text evidence="4">The sequence shown here is derived from an EMBL/GenBank/DDBJ whole genome shotgun (WGS) entry which is preliminary data.</text>
</comment>
<evidence type="ECO:0000313" key="4">
    <source>
        <dbReference type="EMBL" id="KAK2642245.1"/>
    </source>
</evidence>
<sequence length="98" mass="10991">MSVLSNPQLEEMGRGLLGTGRPFLGVIREKEEAEELSCIKELEEQGKIVRWCLELVMGSKEMASNAKKWMELAREAAKDAGDSSHKNLKDYVDQVSHV</sequence>
<dbReference type="AlphaFoldDB" id="A0AAD9TTZ2"/>
<name>A0AAD9TTZ2_9ROSI</name>
<dbReference type="EMBL" id="JANJYI010000007">
    <property type="protein sequence ID" value="KAK2642245.1"/>
    <property type="molecule type" value="Genomic_DNA"/>
</dbReference>
<evidence type="ECO:0000256" key="1">
    <source>
        <dbReference type="ARBA" id="ARBA00009995"/>
    </source>
</evidence>
<dbReference type="Gene3D" id="3.40.50.2000">
    <property type="entry name" value="Glycogen Phosphorylase B"/>
    <property type="match status" value="1"/>
</dbReference>
<keyword evidence="2" id="KW-0808">Transferase</keyword>
<keyword evidence="2" id="KW-0328">Glycosyltransferase</keyword>
<gene>
    <name evidence="4" type="ORF">Ddye_024008</name>
</gene>
<accession>A0AAD9TTZ2</accession>
<proteinExistence type="inferred from homology"/>
<dbReference type="PANTHER" id="PTHR11926">
    <property type="entry name" value="GLUCOSYL/GLUCURONOSYL TRANSFERASES"/>
    <property type="match status" value="1"/>
</dbReference>
<evidence type="ECO:0000256" key="3">
    <source>
        <dbReference type="SAM" id="MobiDB-lite"/>
    </source>
</evidence>
<dbReference type="GO" id="GO:0080043">
    <property type="term" value="F:quercetin 3-O-glucosyltransferase activity"/>
    <property type="evidence" value="ECO:0007669"/>
    <property type="project" value="TreeGrafter"/>
</dbReference>
<protein>
    <submittedName>
        <fullName evidence="4">Uncharacterized protein</fullName>
    </submittedName>
</protein>